<evidence type="ECO:0000256" key="4">
    <source>
        <dbReference type="ARBA" id="ARBA00022676"/>
    </source>
</evidence>
<organism evidence="11 12">
    <name type="scientific">Geodia barretti</name>
    <name type="common">Barrett's horny sponge</name>
    <dbReference type="NCBI Taxonomy" id="519541"/>
    <lineage>
        <taxon>Eukaryota</taxon>
        <taxon>Metazoa</taxon>
        <taxon>Porifera</taxon>
        <taxon>Demospongiae</taxon>
        <taxon>Heteroscleromorpha</taxon>
        <taxon>Tetractinellida</taxon>
        <taxon>Astrophorina</taxon>
        <taxon>Geodiidae</taxon>
        <taxon>Geodia</taxon>
    </lineage>
</organism>
<keyword evidence="9 10" id="KW-0472">Membrane</keyword>
<dbReference type="EC" id="2.4.1.-" evidence="10"/>
<protein>
    <recommendedName>
        <fullName evidence="10">Alpha-1,3-glucosyltransferase</fullName>
        <ecNumber evidence="10">2.4.1.-</ecNumber>
    </recommendedName>
</protein>
<sequence length="99" mass="11484">MKLWKKHNTCGLDFLHCLILCGYASFMFGWHVHEKAIMMVTMPMCLLAMEDGRLWRIFTILSTAAHISLFPLLFNTAGIYNVLLSYGQHVYNLFVNIQK</sequence>
<comment type="similarity">
    <text evidence="3 10">Belongs to the ALG6/ALG8 glucosyltransferase family.</text>
</comment>
<evidence type="ECO:0000256" key="1">
    <source>
        <dbReference type="ARBA" id="ARBA00004477"/>
    </source>
</evidence>
<dbReference type="PANTHER" id="PTHR12413">
    <property type="entry name" value="DOLICHYL GLYCOSYLTRANSFERASE"/>
    <property type="match status" value="1"/>
</dbReference>
<dbReference type="GO" id="GO:0042283">
    <property type="term" value="F:dolichyl pyrophosphate Glc1Man9GlcNAc2 alpha-1,3-glucosyltransferase activity"/>
    <property type="evidence" value="ECO:0007669"/>
    <property type="project" value="TreeGrafter"/>
</dbReference>
<evidence type="ECO:0000313" key="12">
    <source>
        <dbReference type="Proteomes" id="UP001174909"/>
    </source>
</evidence>
<dbReference type="Pfam" id="PF03155">
    <property type="entry name" value="Alg6_Alg8"/>
    <property type="match status" value="1"/>
</dbReference>
<evidence type="ECO:0000256" key="6">
    <source>
        <dbReference type="ARBA" id="ARBA00022692"/>
    </source>
</evidence>
<dbReference type="Proteomes" id="UP001174909">
    <property type="component" value="Unassembled WGS sequence"/>
</dbReference>
<keyword evidence="8 10" id="KW-1133">Transmembrane helix</keyword>
<feature type="transmembrane region" description="Helical" evidence="10">
    <location>
        <begin position="53"/>
        <end position="74"/>
    </location>
</feature>
<evidence type="ECO:0000256" key="2">
    <source>
        <dbReference type="ARBA" id="ARBA00004922"/>
    </source>
</evidence>
<evidence type="ECO:0000256" key="10">
    <source>
        <dbReference type="RuleBase" id="RU363110"/>
    </source>
</evidence>
<reference evidence="11" key="1">
    <citation type="submission" date="2023-03" db="EMBL/GenBank/DDBJ databases">
        <authorList>
            <person name="Steffen K."/>
            <person name="Cardenas P."/>
        </authorList>
    </citation>
    <scope>NUCLEOTIDE SEQUENCE</scope>
</reference>
<dbReference type="InterPro" id="IPR004856">
    <property type="entry name" value="Glyco_trans_ALG6/ALG8"/>
</dbReference>
<dbReference type="EMBL" id="CASHTH010001652">
    <property type="protein sequence ID" value="CAI8017743.1"/>
    <property type="molecule type" value="Genomic_DNA"/>
</dbReference>
<dbReference type="GO" id="GO:0005789">
    <property type="term" value="C:endoplasmic reticulum membrane"/>
    <property type="evidence" value="ECO:0007669"/>
    <property type="project" value="UniProtKB-SubCell"/>
</dbReference>
<keyword evidence="12" id="KW-1185">Reference proteome</keyword>
<evidence type="ECO:0000313" key="11">
    <source>
        <dbReference type="EMBL" id="CAI8017743.1"/>
    </source>
</evidence>
<comment type="caution">
    <text evidence="11">The sequence shown here is derived from an EMBL/GenBank/DDBJ whole genome shotgun (WGS) entry which is preliminary data.</text>
</comment>
<evidence type="ECO:0000256" key="9">
    <source>
        <dbReference type="ARBA" id="ARBA00023136"/>
    </source>
</evidence>
<comment type="subcellular location">
    <subcellularLocation>
        <location evidence="1 10">Endoplasmic reticulum membrane</location>
        <topology evidence="1 10">Multi-pass membrane protein</topology>
    </subcellularLocation>
</comment>
<keyword evidence="4 10" id="KW-0328">Glycosyltransferase</keyword>
<comment type="caution">
    <text evidence="10">Lacks conserved residue(s) required for the propagation of feature annotation.</text>
</comment>
<keyword evidence="5 10" id="KW-0808">Transferase</keyword>
<keyword evidence="7 10" id="KW-0256">Endoplasmic reticulum</keyword>
<evidence type="ECO:0000256" key="3">
    <source>
        <dbReference type="ARBA" id="ARBA00008715"/>
    </source>
</evidence>
<dbReference type="PANTHER" id="PTHR12413:SF2">
    <property type="entry name" value="DOLICHYL PYROPHOSPHATE GLC1MAN9GLCNAC2 ALPHA-1,3-GLUCOSYLTRANSFERASE-RELATED"/>
    <property type="match status" value="1"/>
</dbReference>
<accession>A0AA35RU29</accession>
<proteinExistence type="inferred from homology"/>
<evidence type="ECO:0000256" key="7">
    <source>
        <dbReference type="ARBA" id="ARBA00022824"/>
    </source>
</evidence>
<comment type="pathway">
    <text evidence="2 10">Protein modification; protein glycosylation.</text>
</comment>
<name>A0AA35RU29_GEOBA</name>
<evidence type="ECO:0000256" key="8">
    <source>
        <dbReference type="ARBA" id="ARBA00022989"/>
    </source>
</evidence>
<keyword evidence="6 10" id="KW-0812">Transmembrane</keyword>
<evidence type="ECO:0000256" key="5">
    <source>
        <dbReference type="ARBA" id="ARBA00022679"/>
    </source>
</evidence>
<dbReference type="GO" id="GO:0006487">
    <property type="term" value="P:protein N-linked glycosylation"/>
    <property type="evidence" value="ECO:0007669"/>
    <property type="project" value="TreeGrafter"/>
</dbReference>
<dbReference type="AlphaFoldDB" id="A0AA35RU29"/>
<gene>
    <name evidence="11" type="ORF">GBAR_LOCUS10721</name>
</gene>
<feature type="transmembrane region" description="Helical" evidence="10">
    <location>
        <begin position="12"/>
        <end position="33"/>
    </location>
</feature>